<comment type="caution">
    <text evidence="2">The sequence shown here is derived from an EMBL/GenBank/DDBJ whole genome shotgun (WGS) entry which is preliminary data.</text>
</comment>
<reference evidence="2" key="1">
    <citation type="journal article" date="2015" name="Nature">
        <title>Complex archaea that bridge the gap between prokaryotes and eukaryotes.</title>
        <authorList>
            <person name="Spang A."/>
            <person name="Saw J.H."/>
            <person name="Jorgensen S.L."/>
            <person name="Zaremba-Niedzwiedzka K."/>
            <person name="Martijn J."/>
            <person name="Lind A.E."/>
            <person name="van Eijk R."/>
            <person name="Schleper C."/>
            <person name="Guy L."/>
            <person name="Ettema T.J."/>
        </authorList>
    </citation>
    <scope>NUCLEOTIDE SEQUENCE</scope>
</reference>
<gene>
    <name evidence="2" type="ORF">LCGC14_1220170</name>
</gene>
<feature type="compositionally biased region" description="Polar residues" evidence="1">
    <location>
        <begin position="274"/>
        <end position="285"/>
    </location>
</feature>
<dbReference type="Pfam" id="PF13479">
    <property type="entry name" value="AAA_24"/>
    <property type="match status" value="1"/>
</dbReference>
<organism evidence="2">
    <name type="scientific">marine sediment metagenome</name>
    <dbReference type="NCBI Taxonomy" id="412755"/>
    <lineage>
        <taxon>unclassified sequences</taxon>
        <taxon>metagenomes</taxon>
        <taxon>ecological metagenomes</taxon>
    </lineage>
</organism>
<sequence length="285" mass="31499">MKKINIKQGPDQLTVMLVGGSRAGKTYAAGTFPRPIFMSDASEHGWTTLGSIKPNDLYEEKRQPTAVGIETPVDMIAALKALQEQAAGNKVGLAEWPLAQGKWECGTVVIDSLTFYADAYFSALEATSDNKNDKRAMYGELASHLRYIMIQFHRLPYHIIWTALSSINDDSRLRGALIPGSTAAKAPARCDIWLYLEPFTEKAKGGDKDSRENDVIYEAHTQNYAGNKAGHRFGDRFPAIIEPNFQVIEECLGMTPWTDRLKAKKSSGRKTAAKDTTNNRATAPQ</sequence>
<proteinExistence type="predicted"/>
<dbReference type="AlphaFoldDB" id="A0A0F9LBJ6"/>
<name>A0A0F9LBJ6_9ZZZZ</name>
<evidence type="ECO:0000313" key="2">
    <source>
        <dbReference type="EMBL" id="KKM92264.1"/>
    </source>
</evidence>
<evidence type="ECO:0000256" key="1">
    <source>
        <dbReference type="SAM" id="MobiDB-lite"/>
    </source>
</evidence>
<dbReference type="EMBL" id="LAZR01006415">
    <property type="protein sequence ID" value="KKM92264.1"/>
    <property type="molecule type" value="Genomic_DNA"/>
</dbReference>
<feature type="region of interest" description="Disordered" evidence="1">
    <location>
        <begin position="262"/>
        <end position="285"/>
    </location>
</feature>
<accession>A0A0F9LBJ6</accession>
<protein>
    <submittedName>
        <fullName evidence="2">Uncharacterized protein</fullName>
    </submittedName>
</protein>